<organism evidence="1 2">
    <name type="scientific">Datura stramonium</name>
    <name type="common">Jimsonweed</name>
    <name type="synonym">Common thornapple</name>
    <dbReference type="NCBI Taxonomy" id="4076"/>
    <lineage>
        <taxon>Eukaryota</taxon>
        <taxon>Viridiplantae</taxon>
        <taxon>Streptophyta</taxon>
        <taxon>Embryophyta</taxon>
        <taxon>Tracheophyta</taxon>
        <taxon>Spermatophyta</taxon>
        <taxon>Magnoliopsida</taxon>
        <taxon>eudicotyledons</taxon>
        <taxon>Gunneridae</taxon>
        <taxon>Pentapetalae</taxon>
        <taxon>asterids</taxon>
        <taxon>lamiids</taxon>
        <taxon>Solanales</taxon>
        <taxon>Solanaceae</taxon>
        <taxon>Solanoideae</taxon>
        <taxon>Datureae</taxon>
        <taxon>Datura</taxon>
    </lineage>
</organism>
<protein>
    <submittedName>
        <fullName evidence="1">Uncharacterized protein</fullName>
    </submittedName>
</protein>
<name>A0ABS8RQ46_DATST</name>
<proteinExistence type="predicted"/>
<evidence type="ECO:0000313" key="1">
    <source>
        <dbReference type="EMBL" id="MCD7448924.1"/>
    </source>
</evidence>
<dbReference type="EMBL" id="JACEIK010000076">
    <property type="protein sequence ID" value="MCD7448924.1"/>
    <property type="molecule type" value="Genomic_DNA"/>
</dbReference>
<gene>
    <name evidence="1" type="ORF">HAX54_047263</name>
</gene>
<comment type="caution">
    <text evidence="1">The sequence shown here is derived from an EMBL/GenBank/DDBJ whole genome shotgun (WGS) entry which is preliminary data.</text>
</comment>
<reference evidence="1 2" key="1">
    <citation type="journal article" date="2021" name="BMC Genomics">
        <title>Datura genome reveals duplications of psychoactive alkaloid biosynthetic genes and high mutation rate following tissue culture.</title>
        <authorList>
            <person name="Rajewski A."/>
            <person name="Carter-House D."/>
            <person name="Stajich J."/>
            <person name="Litt A."/>
        </authorList>
    </citation>
    <scope>NUCLEOTIDE SEQUENCE [LARGE SCALE GENOMIC DNA]</scope>
    <source>
        <strain evidence="1">AR-01</strain>
    </source>
</reference>
<keyword evidence="2" id="KW-1185">Reference proteome</keyword>
<sequence>MASDVQDHNLTSRVDINLALKLRVHNKELEMQIQRHDYVVIIASLKIRGQSSAFPIKRLIHQYSIQMESKSEALYIIVALPIGGLSHLQLSGQSEALYTIVAPPAGGHSTLQLPYQMEFFLLQ</sequence>
<accession>A0ABS8RQ46</accession>
<dbReference type="Proteomes" id="UP000823775">
    <property type="component" value="Unassembled WGS sequence"/>
</dbReference>
<feature type="non-terminal residue" evidence="1">
    <location>
        <position position="123"/>
    </location>
</feature>
<evidence type="ECO:0000313" key="2">
    <source>
        <dbReference type="Proteomes" id="UP000823775"/>
    </source>
</evidence>